<protein>
    <submittedName>
        <fullName evidence="3">Uncharacterized protein</fullName>
    </submittedName>
</protein>
<sequence length="710" mass="77570">SPFIMAPASNSSQQLQQHLAPGDLLRVLHAAQPQRLAAAAPARRVIAATDVSMAPATRHDGRWIVPAEIVGLDSKKSKQAKIKFHPSSLEMARSDEGVAAAVQKAVDDIIGIVTMDGMWRTNAAVSNNEIGSTAAKLRRLFTAVQPQLIVRGEIVLLSWPLHTTPSTSKNAAKAIKEACALLTGQAKMPLRARVRSESSGEKEEKREEEMGGGDAVMRDEKGGEKRQMVEMECSLGGGSHSVQVWRLEIEGGAYLVEENDEKKWREPEIQLTSRCLSLRLRRSLSSSEMDVNLPPRLPSAPTAAVREEEKNKEKRTMVDAMQCRVEELRRKLDDSLAAFQKLSQTRGQQRETQRKIVVLSADRTETAIEICEANARPRVRPLAASTPLQVMVADGASGAVGDAAGGGLAGSPTESIDSGISNPSPSSSPSAVSPKASPFYQYSEESSTNAKLAMRSRSLSESASYSPIQMTPTLRGILKKTPMREYGRPLRGLFKRSLSESADSSPFFVLRSMNSFEEEPLEEIDEEDEDEAIEIAQEALPLQPRAKRVSFSENLVQKRSFRPSCSIVWHQQKAAKKNAKRDLRSRTMSEGDANPNMWDEDEDERKTLVPEEEMGIEEKSGTRDTRKDSGFCEDDDDVIVSEGEEAGDEAEIGEAAKTTKPSSPFSSSLRTAPSTKSAAFTIGGPAPSTRDWLRAATMRAPRTRIASASN</sequence>
<dbReference type="Proteomes" id="UP001432322">
    <property type="component" value="Unassembled WGS sequence"/>
</dbReference>
<keyword evidence="4" id="KW-1185">Reference proteome</keyword>
<dbReference type="AlphaFoldDB" id="A0AAV5UZ89"/>
<feature type="region of interest" description="Disordered" evidence="2">
    <location>
        <begin position="403"/>
        <end position="436"/>
    </location>
</feature>
<feature type="region of interest" description="Disordered" evidence="2">
    <location>
        <begin position="191"/>
        <end position="224"/>
    </location>
</feature>
<feature type="region of interest" description="Disordered" evidence="2">
    <location>
        <begin position="576"/>
        <end position="691"/>
    </location>
</feature>
<reference evidence="3" key="1">
    <citation type="submission" date="2023-10" db="EMBL/GenBank/DDBJ databases">
        <title>Genome assembly of Pristionchus species.</title>
        <authorList>
            <person name="Yoshida K."/>
            <person name="Sommer R.J."/>
        </authorList>
    </citation>
    <scope>NUCLEOTIDE SEQUENCE</scope>
    <source>
        <strain evidence="3">RS5133</strain>
    </source>
</reference>
<gene>
    <name evidence="3" type="ORF">PFISCL1PPCAC_2157</name>
</gene>
<feature type="compositionally biased region" description="Basic and acidic residues" evidence="2">
    <location>
        <begin position="616"/>
        <end position="630"/>
    </location>
</feature>
<keyword evidence="1" id="KW-0175">Coiled coil</keyword>
<evidence type="ECO:0000256" key="1">
    <source>
        <dbReference type="SAM" id="Coils"/>
    </source>
</evidence>
<feature type="coiled-coil region" evidence="1">
    <location>
        <begin position="311"/>
        <end position="345"/>
    </location>
</feature>
<feature type="compositionally biased region" description="Acidic residues" evidence="2">
    <location>
        <begin position="631"/>
        <end position="652"/>
    </location>
</feature>
<dbReference type="EMBL" id="BTSY01000001">
    <property type="protein sequence ID" value="GMT10860.1"/>
    <property type="molecule type" value="Genomic_DNA"/>
</dbReference>
<evidence type="ECO:0000256" key="2">
    <source>
        <dbReference type="SAM" id="MobiDB-lite"/>
    </source>
</evidence>
<comment type="caution">
    <text evidence="3">The sequence shown here is derived from an EMBL/GenBank/DDBJ whole genome shotgun (WGS) entry which is preliminary data.</text>
</comment>
<proteinExistence type="predicted"/>
<name>A0AAV5UZ89_9BILA</name>
<feature type="non-terminal residue" evidence="3">
    <location>
        <position position="1"/>
    </location>
</feature>
<feature type="compositionally biased region" description="Basic and acidic residues" evidence="2">
    <location>
        <begin position="580"/>
        <end position="589"/>
    </location>
</feature>
<organism evidence="3 4">
    <name type="scientific">Pristionchus fissidentatus</name>
    <dbReference type="NCBI Taxonomy" id="1538716"/>
    <lineage>
        <taxon>Eukaryota</taxon>
        <taxon>Metazoa</taxon>
        <taxon>Ecdysozoa</taxon>
        <taxon>Nematoda</taxon>
        <taxon>Chromadorea</taxon>
        <taxon>Rhabditida</taxon>
        <taxon>Rhabditina</taxon>
        <taxon>Diplogasteromorpha</taxon>
        <taxon>Diplogasteroidea</taxon>
        <taxon>Neodiplogasteridae</taxon>
        <taxon>Pristionchus</taxon>
    </lineage>
</organism>
<feature type="compositionally biased region" description="Basic and acidic residues" evidence="2">
    <location>
        <begin position="194"/>
        <end position="209"/>
    </location>
</feature>
<feature type="compositionally biased region" description="Low complexity" evidence="2">
    <location>
        <begin position="415"/>
        <end position="436"/>
    </location>
</feature>
<evidence type="ECO:0000313" key="4">
    <source>
        <dbReference type="Proteomes" id="UP001432322"/>
    </source>
</evidence>
<feature type="compositionally biased region" description="Low complexity" evidence="2">
    <location>
        <begin position="653"/>
        <end position="674"/>
    </location>
</feature>
<accession>A0AAV5UZ89</accession>
<evidence type="ECO:0000313" key="3">
    <source>
        <dbReference type="EMBL" id="GMT10860.1"/>
    </source>
</evidence>